<keyword evidence="2" id="KW-1185">Reference proteome</keyword>
<sequence>MTGRGRIRAWALFGRRSQVVK</sequence>
<organism evidence="1 2">
    <name type="scientific">Ectorhizobium quercum</name>
    <dbReference type="NCBI Taxonomy" id="2965071"/>
    <lineage>
        <taxon>Bacteria</taxon>
        <taxon>Pseudomonadati</taxon>
        <taxon>Pseudomonadota</taxon>
        <taxon>Alphaproteobacteria</taxon>
        <taxon>Hyphomicrobiales</taxon>
        <taxon>Rhizobiaceae</taxon>
        <taxon>Ectorhizobium</taxon>
    </lineage>
</organism>
<protein>
    <submittedName>
        <fullName evidence="1">Uncharacterized protein</fullName>
    </submittedName>
</protein>
<dbReference type="Proteomes" id="UP001208771">
    <property type="component" value="Unassembled WGS sequence"/>
</dbReference>
<gene>
    <name evidence="1" type="ORF">NOF55_23075</name>
</gene>
<evidence type="ECO:0000313" key="2">
    <source>
        <dbReference type="Proteomes" id="UP001208771"/>
    </source>
</evidence>
<proteinExistence type="predicted"/>
<evidence type="ECO:0000313" key="1">
    <source>
        <dbReference type="EMBL" id="MCX8999991.1"/>
    </source>
</evidence>
<comment type="caution">
    <text evidence="1">The sequence shown here is derived from an EMBL/GenBank/DDBJ whole genome shotgun (WGS) entry which is preliminary data.</text>
</comment>
<dbReference type="EMBL" id="JANFPI010000015">
    <property type="protein sequence ID" value="MCX8999991.1"/>
    <property type="molecule type" value="Genomic_DNA"/>
</dbReference>
<reference evidence="1" key="1">
    <citation type="submission" date="2022-07" db="EMBL/GenBank/DDBJ databases">
        <title>Ectorhizobium quercum gen.nov., sp. nov.</title>
        <authorList>
            <person name="Ma T."/>
            <person name="Li Y."/>
        </authorList>
    </citation>
    <scope>NUCLEOTIDE SEQUENCE</scope>
    <source>
        <strain evidence="1">BDR2-2</strain>
    </source>
</reference>
<name>A0AAE3N4W3_9HYPH</name>
<dbReference type="AlphaFoldDB" id="A0AAE3N4W3"/>
<accession>A0AAE3N4W3</accession>